<evidence type="ECO:0000256" key="3">
    <source>
        <dbReference type="ARBA" id="ARBA00022617"/>
    </source>
</evidence>
<organism evidence="13 14">
    <name type="scientific">Elongatibacter sediminis</name>
    <dbReference type="NCBI Taxonomy" id="3119006"/>
    <lineage>
        <taxon>Bacteria</taxon>
        <taxon>Pseudomonadati</taxon>
        <taxon>Pseudomonadota</taxon>
        <taxon>Gammaproteobacteria</taxon>
        <taxon>Chromatiales</taxon>
        <taxon>Wenzhouxiangellaceae</taxon>
        <taxon>Elongatibacter</taxon>
    </lineage>
</organism>
<comment type="caution">
    <text evidence="13">The sequence shown here is derived from an EMBL/GenBank/DDBJ whole genome shotgun (WGS) entry which is preliminary data.</text>
</comment>
<keyword evidence="7 9" id="KW-0408">Iron</keyword>
<dbReference type="PROSITE" id="PS51007">
    <property type="entry name" value="CYTC"/>
    <property type="match status" value="1"/>
</dbReference>
<comment type="subcellular location">
    <subcellularLocation>
        <location evidence="1">Membrane</location>
        <topology evidence="1">Multi-pass membrane protein</topology>
    </subcellularLocation>
</comment>
<dbReference type="InterPro" id="IPR004923">
    <property type="entry name" value="FTR1/Fip1/EfeU"/>
</dbReference>
<keyword evidence="11" id="KW-0732">Signal</keyword>
<accession>A0AAW9R4U0</accession>
<evidence type="ECO:0000256" key="2">
    <source>
        <dbReference type="ARBA" id="ARBA00008333"/>
    </source>
</evidence>
<dbReference type="SUPFAM" id="SSF46626">
    <property type="entry name" value="Cytochrome c"/>
    <property type="match status" value="1"/>
</dbReference>
<dbReference type="PANTHER" id="PTHR31632">
    <property type="entry name" value="IRON TRANSPORTER FTH1"/>
    <property type="match status" value="1"/>
</dbReference>
<feature type="transmembrane region" description="Helical" evidence="10">
    <location>
        <begin position="457"/>
        <end position="474"/>
    </location>
</feature>
<evidence type="ECO:0000256" key="11">
    <source>
        <dbReference type="SAM" id="SignalP"/>
    </source>
</evidence>
<dbReference type="GO" id="GO:0009055">
    <property type="term" value="F:electron transfer activity"/>
    <property type="evidence" value="ECO:0007669"/>
    <property type="project" value="InterPro"/>
</dbReference>
<dbReference type="Pfam" id="PF03239">
    <property type="entry name" value="FTR1"/>
    <property type="match status" value="2"/>
</dbReference>
<dbReference type="RefSeq" id="WP_354693555.1">
    <property type="nucleotide sequence ID" value="NZ_JAZHOG010000001.1"/>
</dbReference>
<keyword evidence="3 9" id="KW-0349">Heme</keyword>
<evidence type="ECO:0000256" key="6">
    <source>
        <dbReference type="ARBA" id="ARBA00022989"/>
    </source>
</evidence>
<feature type="chain" id="PRO_5043970529" evidence="11">
    <location>
        <begin position="27"/>
        <end position="647"/>
    </location>
</feature>
<dbReference type="Gene3D" id="1.10.760.10">
    <property type="entry name" value="Cytochrome c-like domain"/>
    <property type="match status" value="1"/>
</dbReference>
<protein>
    <submittedName>
        <fullName evidence="13">Cytochrome c/FTR1 family iron permease</fullName>
    </submittedName>
</protein>
<sequence length="647" mass="69987">MNHAPKPLTLLALLLLGIAFMLPALAGESGNPARLSQLVDYVGVDYAAAVQNGEIIDEFEYGEMQEFTRLIRNEIDRLPPDTAREQLQSLVEELARGIDSRTDPAVIAATAQRMTSVLLQSPALTAVPARLPDPDSVRPIYQNQCAGCHGISGQGNGPLASGHMNPAPTDFTDEQRARARSLYGLYNTITLGVEGTAMPPFGQLTADQRWSLAFLVGGMHASADTLERGQQAWQATPEAERPGLREVTTGTLRNIQQDRGENTAALYAWLRTQPAKLAINRADPLSIAMAGVRQSLQHYAGGEQESAHDAAVDAYLEGFELAEAALSTSHPDLVRDIETSMTRLRVAIRANQPESEIAAAGQQTLDLLQQARDYQDTESLSPGVAFLSALVILLREGLEAILVLGAMAALLNRTGRSDALPWLHGGWIAALLAGLVTWAVSTFFITISGATREITEGVTALLAAGILFYIGFWMHNRMSARRWQEYLQTTMQRTLGGRGRWSLAGIAFIAVYREVFETVLFFQALFAQVTLPASERSLVTGAAVGLILIAVLAWVIFRFSVRLPLKQFFMATTAVMIGLSVIFAGKGVAALQEAGKLPIDPVGFPRIDFLGIYPTLQTLGIQAAVLGLALILLAYGFRSSRPKVSRA</sequence>
<evidence type="ECO:0000256" key="10">
    <source>
        <dbReference type="SAM" id="Phobius"/>
    </source>
</evidence>
<keyword evidence="14" id="KW-1185">Reference proteome</keyword>
<evidence type="ECO:0000256" key="8">
    <source>
        <dbReference type="ARBA" id="ARBA00023136"/>
    </source>
</evidence>
<reference evidence="13 14" key="1">
    <citation type="submission" date="2024-02" db="EMBL/GenBank/DDBJ databases">
        <title>A novel Wenzhouxiangellaceae bacterium, isolated from coastal sediments.</title>
        <authorList>
            <person name="Du Z.-J."/>
            <person name="Ye Y.-Q."/>
            <person name="Zhang X.-Y."/>
        </authorList>
    </citation>
    <scope>NUCLEOTIDE SEQUENCE [LARGE SCALE GENOMIC DNA]</scope>
    <source>
        <strain evidence="13 14">CH-27</strain>
    </source>
</reference>
<keyword evidence="4 10" id="KW-0812">Transmembrane</keyword>
<feature type="transmembrane region" description="Helical" evidence="10">
    <location>
        <begin position="611"/>
        <end position="637"/>
    </location>
</feature>
<keyword evidence="6 10" id="KW-1133">Transmembrane helix</keyword>
<feature type="transmembrane region" description="Helical" evidence="10">
    <location>
        <begin position="501"/>
        <end position="526"/>
    </location>
</feature>
<evidence type="ECO:0000256" key="1">
    <source>
        <dbReference type="ARBA" id="ARBA00004141"/>
    </source>
</evidence>
<feature type="transmembrane region" description="Helical" evidence="10">
    <location>
        <begin position="569"/>
        <end position="591"/>
    </location>
</feature>
<feature type="signal peptide" evidence="11">
    <location>
        <begin position="1"/>
        <end position="26"/>
    </location>
</feature>
<evidence type="ECO:0000313" key="13">
    <source>
        <dbReference type="EMBL" id="MEJ8566232.1"/>
    </source>
</evidence>
<dbReference type="PANTHER" id="PTHR31632:SF2">
    <property type="entry name" value="PLASMA MEMBRANE IRON PERMEASE"/>
    <property type="match status" value="1"/>
</dbReference>
<feature type="domain" description="Cytochrome c" evidence="12">
    <location>
        <begin position="132"/>
        <end position="320"/>
    </location>
</feature>
<evidence type="ECO:0000313" key="14">
    <source>
        <dbReference type="Proteomes" id="UP001359886"/>
    </source>
</evidence>
<dbReference type="AlphaFoldDB" id="A0AAW9R4U0"/>
<evidence type="ECO:0000259" key="12">
    <source>
        <dbReference type="PROSITE" id="PS51007"/>
    </source>
</evidence>
<dbReference type="GO" id="GO:0033573">
    <property type="term" value="C:high-affinity iron permease complex"/>
    <property type="evidence" value="ECO:0007669"/>
    <property type="project" value="InterPro"/>
</dbReference>
<gene>
    <name evidence="13" type="ORF">V3330_01235</name>
</gene>
<dbReference type="EMBL" id="JAZHOG010000001">
    <property type="protein sequence ID" value="MEJ8566232.1"/>
    <property type="molecule type" value="Genomic_DNA"/>
</dbReference>
<dbReference type="InterPro" id="IPR009056">
    <property type="entry name" value="Cyt_c-like_dom"/>
</dbReference>
<dbReference type="GO" id="GO:0046872">
    <property type="term" value="F:metal ion binding"/>
    <property type="evidence" value="ECO:0007669"/>
    <property type="project" value="UniProtKB-KW"/>
</dbReference>
<evidence type="ECO:0000256" key="9">
    <source>
        <dbReference type="PROSITE-ProRule" id="PRU00433"/>
    </source>
</evidence>
<comment type="similarity">
    <text evidence="2">Belongs to the oxidase-dependent Fe transporter (OFeT) (TC 9.A.10.1) family.</text>
</comment>
<feature type="transmembrane region" description="Helical" evidence="10">
    <location>
        <begin position="422"/>
        <end position="445"/>
    </location>
</feature>
<name>A0AAW9R4U0_9GAMM</name>
<dbReference type="GO" id="GO:0015093">
    <property type="term" value="F:ferrous iron transmembrane transporter activity"/>
    <property type="evidence" value="ECO:0007669"/>
    <property type="project" value="TreeGrafter"/>
</dbReference>
<feature type="transmembrane region" description="Helical" evidence="10">
    <location>
        <begin position="538"/>
        <end position="557"/>
    </location>
</feature>
<evidence type="ECO:0000256" key="4">
    <source>
        <dbReference type="ARBA" id="ARBA00022692"/>
    </source>
</evidence>
<proteinExistence type="inferred from homology"/>
<dbReference type="InterPro" id="IPR036909">
    <property type="entry name" value="Cyt_c-like_dom_sf"/>
</dbReference>
<evidence type="ECO:0000256" key="7">
    <source>
        <dbReference type="ARBA" id="ARBA00023004"/>
    </source>
</evidence>
<evidence type="ECO:0000256" key="5">
    <source>
        <dbReference type="ARBA" id="ARBA00022723"/>
    </source>
</evidence>
<dbReference type="Proteomes" id="UP001359886">
    <property type="component" value="Unassembled WGS sequence"/>
</dbReference>
<dbReference type="GO" id="GO:0020037">
    <property type="term" value="F:heme binding"/>
    <property type="evidence" value="ECO:0007669"/>
    <property type="project" value="InterPro"/>
</dbReference>
<feature type="transmembrane region" description="Helical" evidence="10">
    <location>
        <begin position="384"/>
        <end position="410"/>
    </location>
</feature>
<keyword evidence="8 10" id="KW-0472">Membrane</keyword>
<keyword evidence="5 9" id="KW-0479">Metal-binding</keyword>
<dbReference type="Pfam" id="PF00034">
    <property type="entry name" value="Cytochrom_C"/>
    <property type="match status" value="1"/>
</dbReference>